<keyword evidence="1" id="KW-1133">Transmembrane helix</keyword>
<evidence type="ECO:0000313" key="2">
    <source>
        <dbReference type="EMBL" id="KKR04829.1"/>
    </source>
</evidence>
<proteinExistence type="predicted"/>
<feature type="transmembrane region" description="Helical" evidence="1">
    <location>
        <begin position="6"/>
        <end position="26"/>
    </location>
</feature>
<protein>
    <submittedName>
        <fullName evidence="2">Uncharacterized protein</fullName>
    </submittedName>
</protein>
<sequence length="161" mass="18400">MLINYVLGGSLGGLVAFMFAIPAILLEITESGKVKNVPLLVDVKTIFGLKIRHKQEVFFIGLLLHLIFGFLFGFVYVLFVEQGWLFITHAPYTIFSLIVFAFLSWVVVGVIIYPLLGLGMFGLKEGPRVWLETLTSHFILAFFLWLLVQYFQPFFFNPPLY</sequence>
<comment type="caution">
    <text evidence="2">The sequence shown here is derived from an EMBL/GenBank/DDBJ whole genome shotgun (WGS) entry which is preliminary data.</text>
</comment>
<dbReference type="EMBL" id="LBWG01000003">
    <property type="protein sequence ID" value="KKR04829.1"/>
    <property type="molecule type" value="Genomic_DNA"/>
</dbReference>
<dbReference type="PATRIC" id="fig|1618995.3.peg.177"/>
<accession>A0A0G0MLE0</accession>
<reference evidence="2 3" key="1">
    <citation type="journal article" date="2015" name="Nature">
        <title>rRNA introns, odd ribosomes, and small enigmatic genomes across a large radiation of phyla.</title>
        <authorList>
            <person name="Brown C.T."/>
            <person name="Hug L.A."/>
            <person name="Thomas B.C."/>
            <person name="Sharon I."/>
            <person name="Castelle C.J."/>
            <person name="Singh A."/>
            <person name="Wilkins M.J."/>
            <person name="Williams K.H."/>
            <person name="Banfield J.F."/>
        </authorList>
    </citation>
    <scope>NUCLEOTIDE SEQUENCE [LARGE SCALE GENOMIC DNA]</scope>
</reference>
<evidence type="ECO:0000256" key="1">
    <source>
        <dbReference type="SAM" id="Phobius"/>
    </source>
</evidence>
<feature type="transmembrane region" description="Helical" evidence="1">
    <location>
        <begin position="129"/>
        <end position="151"/>
    </location>
</feature>
<gene>
    <name evidence="2" type="ORF">UT30_C0003G0018</name>
</gene>
<dbReference type="Proteomes" id="UP000033935">
    <property type="component" value="Unassembled WGS sequence"/>
</dbReference>
<evidence type="ECO:0000313" key="3">
    <source>
        <dbReference type="Proteomes" id="UP000033935"/>
    </source>
</evidence>
<name>A0A0G0MLE0_9BACT</name>
<organism evidence="2 3">
    <name type="scientific">Candidatus Uhrbacteria bacterium GW2011_GWF2_39_13</name>
    <dbReference type="NCBI Taxonomy" id="1618995"/>
    <lineage>
        <taxon>Bacteria</taxon>
        <taxon>Candidatus Uhriibacteriota</taxon>
    </lineage>
</organism>
<feature type="transmembrane region" description="Helical" evidence="1">
    <location>
        <begin position="57"/>
        <end position="80"/>
    </location>
</feature>
<dbReference type="AlphaFoldDB" id="A0A0G0MLE0"/>
<keyword evidence="1" id="KW-0812">Transmembrane</keyword>
<keyword evidence="1" id="KW-0472">Membrane</keyword>
<feature type="transmembrane region" description="Helical" evidence="1">
    <location>
        <begin position="92"/>
        <end position="117"/>
    </location>
</feature>